<name>A0AAV0E6X1_9ASTE</name>
<keyword evidence="2" id="KW-1185">Reference proteome</keyword>
<gene>
    <name evidence="1" type="ORF">CEPIT_LOCUS21444</name>
</gene>
<organism evidence="1 2">
    <name type="scientific">Cuscuta epithymum</name>
    <dbReference type="NCBI Taxonomy" id="186058"/>
    <lineage>
        <taxon>Eukaryota</taxon>
        <taxon>Viridiplantae</taxon>
        <taxon>Streptophyta</taxon>
        <taxon>Embryophyta</taxon>
        <taxon>Tracheophyta</taxon>
        <taxon>Spermatophyta</taxon>
        <taxon>Magnoliopsida</taxon>
        <taxon>eudicotyledons</taxon>
        <taxon>Gunneridae</taxon>
        <taxon>Pentapetalae</taxon>
        <taxon>asterids</taxon>
        <taxon>lamiids</taxon>
        <taxon>Solanales</taxon>
        <taxon>Convolvulaceae</taxon>
        <taxon>Cuscuteae</taxon>
        <taxon>Cuscuta</taxon>
        <taxon>Cuscuta subgen. Cuscuta</taxon>
    </lineage>
</organism>
<evidence type="ECO:0000313" key="2">
    <source>
        <dbReference type="Proteomes" id="UP001152523"/>
    </source>
</evidence>
<dbReference type="EMBL" id="CAMAPF010000271">
    <property type="protein sequence ID" value="CAH9116290.1"/>
    <property type="molecule type" value="Genomic_DNA"/>
</dbReference>
<evidence type="ECO:0000313" key="1">
    <source>
        <dbReference type="EMBL" id="CAH9116290.1"/>
    </source>
</evidence>
<sequence>MTFVNGFPPNFPREVKHIYYQSNFDGDVAELKAAVDKECNADPDSRSRFVFRKLMCIQFQHEVCRRMIWYDIHGYYRAMWAEDDRYSAEFEN</sequence>
<comment type="caution">
    <text evidence="1">The sequence shown here is derived from an EMBL/GenBank/DDBJ whole genome shotgun (WGS) entry which is preliminary data.</text>
</comment>
<dbReference type="Proteomes" id="UP001152523">
    <property type="component" value="Unassembled WGS sequence"/>
</dbReference>
<reference evidence="1" key="1">
    <citation type="submission" date="2022-07" db="EMBL/GenBank/DDBJ databases">
        <authorList>
            <person name="Macas J."/>
            <person name="Novak P."/>
            <person name="Neumann P."/>
        </authorList>
    </citation>
    <scope>NUCLEOTIDE SEQUENCE</scope>
</reference>
<protein>
    <submittedName>
        <fullName evidence="1">Uncharacterized protein</fullName>
    </submittedName>
</protein>
<proteinExistence type="predicted"/>
<accession>A0AAV0E6X1</accession>
<dbReference type="AlphaFoldDB" id="A0AAV0E6X1"/>